<dbReference type="SUPFAM" id="SSF53098">
    <property type="entry name" value="Ribonuclease H-like"/>
    <property type="match status" value="1"/>
</dbReference>
<proteinExistence type="predicted"/>
<dbReference type="Gene3D" id="3.30.420.10">
    <property type="entry name" value="Ribonuclease H-like superfamily/Ribonuclease H"/>
    <property type="match status" value="1"/>
</dbReference>
<keyword evidence="3" id="KW-1185">Reference proteome</keyword>
<reference evidence="3" key="1">
    <citation type="submission" date="2018-05" db="EMBL/GenBank/DDBJ databases">
        <authorList>
            <person name="Hao L."/>
        </authorList>
    </citation>
    <scope>NUCLEOTIDE SEQUENCE [LARGE SCALE GENOMIC DNA]</scope>
</reference>
<organism evidence="2 3">
    <name type="scientific">Candidatus Bipolaricaulis anaerobius</name>
    <dbReference type="NCBI Taxonomy" id="2026885"/>
    <lineage>
        <taxon>Bacteria</taxon>
        <taxon>Candidatus Bipolaricaulota</taxon>
        <taxon>Candidatus Bipolaricaulia</taxon>
        <taxon>Candidatus Bipolaricaulales</taxon>
        <taxon>Candidatus Bipolaricaulaceae</taxon>
        <taxon>Candidatus Bipolaricaulis</taxon>
    </lineage>
</organism>
<protein>
    <recommendedName>
        <fullName evidence="1">YprB ribonuclease H-like domain-containing protein</fullName>
    </recommendedName>
</protein>
<name>A0A2X3K661_9BACT</name>
<dbReference type="GO" id="GO:0003676">
    <property type="term" value="F:nucleic acid binding"/>
    <property type="evidence" value="ECO:0007669"/>
    <property type="project" value="InterPro"/>
</dbReference>
<dbReference type="KEGG" id="bana:BARAN1_0693"/>
<evidence type="ECO:0000259" key="1">
    <source>
        <dbReference type="Pfam" id="PF13482"/>
    </source>
</evidence>
<dbReference type="InterPro" id="IPR012337">
    <property type="entry name" value="RNaseH-like_sf"/>
</dbReference>
<dbReference type="OrthoDB" id="9790530at2"/>
<dbReference type="RefSeq" id="WP_122030903.1">
    <property type="nucleotide sequence ID" value="NZ_LS483254.1"/>
</dbReference>
<dbReference type="AlphaFoldDB" id="A0A2X3K661"/>
<dbReference type="PANTHER" id="PTHR38462">
    <property type="entry name" value="EXONUCLEASE-LIKE PROTEIN"/>
    <property type="match status" value="1"/>
</dbReference>
<feature type="domain" description="YprB ribonuclease H-like" evidence="1">
    <location>
        <begin position="191"/>
        <end position="355"/>
    </location>
</feature>
<evidence type="ECO:0000313" key="3">
    <source>
        <dbReference type="Proteomes" id="UP000249818"/>
    </source>
</evidence>
<dbReference type="Proteomes" id="UP000249818">
    <property type="component" value="Chromosome BARAN1"/>
</dbReference>
<sequence>MSSLKDALRTVEDHARKLAAAVTSLPPDCNEAELRHRAYNPGVDEKRYLASLARAFGGAGVAPAIPPAAPASLGAGEEVATAYGPCLALVSAHPARLAFPDRSLSTEAVAQAFSLLFGIGPVREGGLRAAGARTFADLAAHPRYGSQARGWLSALARGDLALLHDGISRRFSPSHDLLLHLLAFADREDLVFLDIETLGLSSLPAFLIGIGRLSGGGIEVRQYLARTLGEEPAILSALREELPPQPIVISYNGKAYDWNHLRGRCAYHGLGPLPEPVHLDLLFFARRRWGGELRDCSLGEVERAVLGVERELDVPGEHVPALYENYLRTGSAATLRPVIAHNREDVLTLTRLLSVLLDRVTHPG</sequence>
<dbReference type="PANTHER" id="PTHR38462:SF1">
    <property type="entry name" value="YPRB RIBONUCLEASE H-LIKE DOMAIN-CONTAINING PROTEIN"/>
    <property type="match status" value="1"/>
</dbReference>
<dbReference type="InterPro" id="IPR038720">
    <property type="entry name" value="YprB_RNase_H-like_dom"/>
</dbReference>
<dbReference type="Pfam" id="PF13482">
    <property type="entry name" value="RNase_H_2"/>
    <property type="match status" value="1"/>
</dbReference>
<dbReference type="InterPro" id="IPR036397">
    <property type="entry name" value="RNaseH_sf"/>
</dbReference>
<evidence type="ECO:0000313" key="2">
    <source>
        <dbReference type="EMBL" id="SQD92717.1"/>
    </source>
</evidence>
<accession>A0A2X3K661</accession>
<gene>
    <name evidence="2" type="ORF">BARAN1_0693</name>
</gene>
<dbReference type="EMBL" id="LS483254">
    <property type="protein sequence ID" value="SQD92717.1"/>
    <property type="molecule type" value="Genomic_DNA"/>
</dbReference>